<reference evidence="2 3" key="1">
    <citation type="journal article" date="2015" name="Fungal Genet. Biol.">
        <title>Evolution of novel wood decay mechanisms in Agaricales revealed by the genome sequences of Fistulina hepatica and Cylindrobasidium torrendii.</title>
        <authorList>
            <person name="Floudas D."/>
            <person name="Held B.W."/>
            <person name="Riley R."/>
            <person name="Nagy L.G."/>
            <person name="Koehler G."/>
            <person name="Ransdell A.S."/>
            <person name="Younus H."/>
            <person name="Chow J."/>
            <person name="Chiniquy J."/>
            <person name="Lipzen A."/>
            <person name="Tritt A."/>
            <person name="Sun H."/>
            <person name="Haridas S."/>
            <person name="LaButti K."/>
            <person name="Ohm R.A."/>
            <person name="Kues U."/>
            <person name="Blanchette R.A."/>
            <person name="Grigoriev I.V."/>
            <person name="Minto R.E."/>
            <person name="Hibbett D.S."/>
        </authorList>
    </citation>
    <scope>NUCLEOTIDE SEQUENCE [LARGE SCALE GENOMIC DNA]</scope>
    <source>
        <strain evidence="2 3">FP15055 ss-10</strain>
    </source>
</reference>
<feature type="compositionally biased region" description="Polar residues" evidence="1">
    <location>
        <begin position="184"/>
        <end position="193"/>
    </location>
</feature>
<dbReference type="EMBL" id="KN880659">
    <property type="protein sequence ID" value="KIY64000.1"/>
    <property type="molecule type" value="Genomic_DNA"/>
</dbReference>
<sequence length="336" mass="36935">MTDRNTEFAKLFSLFEKIATRRARDPDAHDPKGRATDIIKSLDDTIPRDLEPVVRNLISLADAHPTTRTRRNTVSTNLAPTLTRTPLLAATSLENTALEEPTDVFNQAEDGKYRFTFKMMLHKLYAVDDWGKKVQEVLDQSRKAYVPLEEVQLKSPPSSPAPTRIRFEGATTSRTRKSSMAGRTRSQTVSGSARPSIPPRRVPDALTTPSRAADRQMESDVRIVKKRCVGRTVDDTGSKKQWEYTAAVASSEVDNRKSSTESMDLQAFLQVPVGKGEIVSKCGEVGEASSARHRVASLGGPAVSPGRKRRTSSSSKTKEGFVCKKSGGKHGVKHDA</sequence>
<gene>
    <name evidence="2" type="ORF">CYLTODRAFT_446270</name>
</gene>
<dbReference type="Proteomes" id="UP000054007">
    <property type="component" value="Unassembled WGS sequence"/>
</dbReference>
<evidence type="ECO:0000256" key="1">
    <source>
        <dbReference type="SAM" id="MobiDB-lite"/>
    </source>
</evidence>
<keyword evidence="3" id="KW-1185">Reference proteome</keyword>
<feature type="region of interest" description="Disordered" evidence="1">
    <location>
        <begin position="153"/>
        <end position="219"/>
    </location>
</feature>
<name>A0A0D7B1B1_9AGAR</name>
<accession>A0A0D7B1B1</accession>
<proteinExistence type="predicted"/>
<dbReference type="OrthoDB" id="3067134at2759"/>
<evidence type="ECO:0000313" key="3">
    <source>
        <dbReference type="Proteomes" id="UP000054007"/>
    </source>
</evidence>
<evidence type="ECO:0000313" key="2">
    <source>
        <dbReference type="EMBL" id="KIY64000.1"/>
    </source>
</evidence>
<feature type="region of interest" description="Disordered" evidence="1">
    <location>
        <begin position="292"/>
        <end position="336"/>
    </location>
</feature>
<organism evidence="2 3">
    <name type="scientific">Cylindrobasidium torrendii FP15055 ss-10</name>
    <dbReference type="NCBI Taxonomy" id="1314674"/>
    <lineage>
        <taxon>Eukaryota</taxon>
        <taxon>Fungi</taxon>
        <taxon>Dikarya</taxon>
        <taxon>Basidiomycota</taxon>
        <taxon>Agaricomycotina</taxon>
        <taxon>Agaricomycetes</taxon>
        <taxon>Agaricomycetidae</taxon>
        <taxon>Agaricales</taxon>
        <taxon>Marasmiineae</taxon>
        <taxon>Physalacriaceae</taxon>
        <taxon>Cylindrobasidium</taxon>
    </lineage>
</organism>
<feature type="compositionally biased region" description="Basic residues" evidence="1">
    <location>
        <begin position="326"/>
        <end position="336"/>
    </location>
</feature>
<protein>
    <submittedName>
        <fullName evidence="2">Uncharacterized protein</fullName>
    </submittedName>
</protein>
<dbReference type="AlphaFoldDB" id="A0A0D7B1B1"/>